<evidence type="ECO:0000259" key="7">
    <source>
        <dbReference type="PROSITE" id="PS50110"/>
    </source>
</evidence>
<feature type="domain" description="Response regulatory" evidence="7">
    <location>
        <begin position="3"/>
        <end position="116"/>
    </location>
</feature>
<gene>
    <name evidence="9" type="ORF">ACFOWE_26475</name>
</gene>
<evidence type="ECO:0000313" key="9">
    <source>
        <dbReference type="EMBL" id="MFC4061864.1"/>
    </source>
</evidence>
<protein>
    <submittedName>
        <fullName evidence="9">Response regulator transcription factor</fullName>
    </submittedName>
</protein>
<dbReference type="Proteomes" id="UP001595850">
    <property type="component" value="Unassembled WGS sequence"/>
</dbReference>
<dbReference type="Gene3D" id="1.10.10.10">
    <property type="entry name" value="Winged helix-like DNA-binding domain superfamily/Winged helix DNA-binding domain"/>
    <property type="match status" value="1"/>
</dbReference>
<evidence type="ECO:0000256" key="1">
    <source>
        <dbReference type="ARBA" id="ARBA00022553"/>
    </source>
</evidence>
<feature type="region of interest" description="Disordered" evidence="6">
    <location>
        <begin position="215"/>
        <end position="239"/>
    </location>
</feature>
<name>A0ABV8ID48_9ACTN</name>
<evidence type="ECO:0000313" key="10">
    <source>
        <dbReference type="Proteomes" id="UP001595850"/>
    </source>
</evidence>
<dbReference type="InterPro" id="IPR001867">
    <property type="entry name" value="OmpR/PhoB-type_DNA-bd"/>
</dbReference>
<evidence type="ECO:0000256" key="2">
    <source>
        <dbReference type="ARBA" id="ARBA00023012"/>
    </source>
</evidence>
<evidence type="ECO:0000259" key="8">
    <source>
        <dbReference type="PROSITE" id="PS51755"/>
    </source>
</evidence>
<evidence type="ECO:0000256" key="6">
    <source>
        <dbReference type="SAM" id="MobiDB-lite"/>
    </source>
</evidence>
<evidence type="ECO:0000256" key="3">
    <source>
        <dbReference type="ARBA" id="ARBA00023125"/>
    </source>
</evidence>
<dbReference type="EMBL" id="JBHSBM010000037">
    <property type="protein sequence ID" value="MFC4061864.1"/>
    <property type="molecule type" value="Genomic_DNA"/>
</dbReference>
<dbReference type="SUPFAM" id="SSF52172">
    <property type="entry name" value="CheY-like"/>
    <property type="match status" value="1"/>
</dbReference>
<accession>A0ABV8ID48</accession>
<dbReference type="Pfam" id="PF00486">
    <property type="entry name" value="Trans_reg_C"/>
    <property type="match status" value="1"/>
</dbReference>
<dbReference type="CDD" id="cd00383">
    <property type="entry name" value="trans_reg_C"/>
    <property type="match status" value="1"/>
</dbReference>
<dbReference type="InterPro" id="IPR011006">
    <property type="entry name" value="CheY-like_superfamily"/>
</dbReference>
<proteinExistence type="predicted"/>
<sequence length="239" mass="26779">MSRLLVVEDDADTLTAIQVLLGHSGHEVIPATDGRSGLRLLHQHKPDALILDIGLPIMDGWQVLERVRDISDLPILILTGRGQEREKVRGLRAGADDYLVKPFSRGELTARVEALLRRAGTASWAEDIYDDGLIRVEPATRTVFVENEEVHLTPTEFRLLNTLVRHAGNVLSSSQLLSLVWDDPTGLSPERVKFAILRLRRRLSPDTSNSPIEAVRGVGYRYRPPAQRQDGKDTLSFRR</sequence>
<dbReference type="PANTHER" id="PTHR48111:SF40">
    <property type="entry name" value="PHOSPHATE REGULON TRANSCRIPTIONAL REGULATORY PROTEIN PHOB"/>
    <property type="match status" value="1"/>
</dbReference>
<feature type="DNA-binding region" description="OmpR/PhoB-type" evidence="5">
    <location>
        <begin position="126"/>
        <end position="224"/>
    </location>
</feature>
<evidence type="ECO:0000256" key="5">
    <source>
        <dbReference type="PROSITE-ProRule" id="PRU01091"/>
    </source>
</evidence>
<dbReference type="InterPro" id="IPR036388">
    <property type="entry name" value="WH-like_DNA-bd_sf"/>
</dbReference>
<dbReference type="SMART" id="SM00448">
    <property type="entry name" value="REC"/>
    <property type="match status" value="1"/>
</dbReference>
<organism evidence="9 10">
    <name type="scientific">Planomonospora corallina</name>
    <dbReference type="NCBI Taxonomy" id="1806052"/>
    <lineage>
        <taxon>Bacteria</taxon>
        <taxon>Bacillati</taxon>
        <taxon>Actinomycetota</taxon>
        <taxon>Actinomycetes</taxon>
        <taxon>Streptosporangiales</taxon>
        <taxon>Streptosporangiaceae</taxon>
        <taxon>Planomonospora</taxon>
    </lineage>
</organism>
<dbReference type="PROSITE" id="PS50110">
    <property type="entry name" value="RESPONSE_REGULATORY"/>
    <property type="match status" value="1"/>
</dbReference>
<dbReference type="InterPro" id="IPR001789">
    <property type="entry name" value="Sig_transdc_resp-reg_receiver"/>
</dbReference>
<feature type="modified residue" description="4-aspartylphosphate" evidence="4">
    <location>
        <position position="52"/>
    </location>
</feature>
<feature type="compositionally biased region" description="Basic and acidic residues" evidence="6">
    <location>
        <begin position="229"/>
        <end position="239"/>
    </location>
</feature>
<comment type="caution">
    <text evidence="9">The sequence shown here is derived from an EMBL/GenBank/DDBJ whole genome shotgun (WGS) entry which is preliminary data.</text>
</comment>
<keyword evidence="1 4" id="KW-0597">Phosphoprotein</keyword>
<dbReference type="Gene3D" id="3.40.50.2300">
    <property type="match status" value="1"/>
</dbReference>
<feature type="domain" description="OmpR/PhoB-type" evidence="8">
    <location>
        <begin position="126"/>
        <end position="224"/>
    </location>
</feature>
<reference evidence="10" key="1">
    <citation type="journal article" date="2019" name="Int. J. Syst. Evol. Microbiol.">
        <title>The Global Catalogue of Microorganisms (GCM) 10K type strain sequencing project: providing services to taxonomists for standard genome sequencing and annotation.</title>
        <authorList>
            <consortium name="The Broad Institute Genomics Platform"/>
            <consortium name="The Broad Institute Genome Sequencing Center for Infectious Disease"/>
            <person name="Wu L."/>
            <person name="Ma J."/>
        </authorList>
    </citation>
    <scope>NUCLEOTIDE SEQUENCE [LARGE SCALE GENOMIC DNA]</scope>
    <source>
        <strain evidence="10">TBRC 4489</strain>
    </source>
</reference>
<dbReference type="PANTHER" id="PTHR48111">
    <property type="entry name" value="REGULATOR OF RPOS"/>
    <property type="match status" value="1"/>
</dbReference>
<keyword evidence="3 5" id="KW-0238">DNA-binding</keyword>
<dbReference type="InterPro" id="IPR039420">
    <property type="entry name" value="WalR-like"/>
</dbReference>
<dbReference type="RefSeq" id="WP_377292450.1">
    <property type="nucleotide sequence ID" value="NZ_JBHSBM010000037.1"/>
</dbReference>
<keyword evidence="2" id="KW-0902">Two-component regulatory system</keyword>
<evidence type="ECO:0000256" key="4">
    <source>
        <dbReference type="PROSITE-ProRule" id="PRU00169"/>
    </source>
</evidence>
<dbReference type="Gene3D" id="6.10.250.690">
    <property type="match status" value="1"/>
</dbReference>
<dbReference type="PROSITE" id="PS51755">
    <property type="entry name" value="OMPR_PHOB"/>
    <property type="match status" value="1"/>
</dbReference>
<dbReference type="SMART" id="SM00862">
    <property type="entry name" value="Trans_reg_C"/>
    <property type="match status" value="1"/>
</dbReference>
<keyword evidence="10" id="KW-1185">Reference proteome</keyword>
<dbReference type="Pfam" id="PF00072">
    <property type="entry name" value="Response_reg"/>
    <property type="match status" value="1"/>
</dbReference>
<dbReference type="CDD" id="cd17574">
    <property type="entry name" value="REC_OmpR"/>
    <property type="match status" value="1"/>
</dbReference>